<dbReference type="Proteomes" id="UP000678545">
    <property type="component" value="Unassembled WGS sequence"/>
</dbReference>
<dbReference type="Pfam" id="PF05137">
    <property type="entry name" value="PilN"/>
    <property type="match status" value="1"/>
</dbReference>
<sequence>MSQQINLLNLALLKKKDFFSALNLVIAASLSIGLVAVIFFVVQKQTAEAKRISTQSTAQLANLNEQLNSLRNAAIPKVKNPTLEKELNAIEAALLRRQQIAQMLQNSEFGNTDGYSAYLAALAKQRPENLWLTGFSIEGAGHDLVISGRTLEPELVPQYVTQLKREKIMQGKTFSTLQMERPLLPLPPSTNPNDVKKTQESAIYLEFQLHSTELKEKQDTSGGKVK</sequence>
<comment type="caution">
    <text evidence="2">The sequence shown here is derived from an EMBL/GenBank/DDBJ whole genome shotgun (WGS) entry which is preliminary data.</text>
</comment>
<evidence type="ECO:0000256" key="1">
    <source>
        <dbReference type="SAM" id="Phobius"/>
    </source>
</evidence>
<keyword evidence="1" id="KW-0472">Membrane</keyword>
<keyword evidence="1" id="KW-1133">Transmembrane helix</keyword>
<dbReference type="InterPro" id="IPR007813">
    <property type="entry name" value="PilN"/>
</dbReference>
<accession>A0A941E0A7</accession>
<protein>
    <submittedName>
        <fullName evidence="2">PilN domain-containing protein</fullName>
    </submittedName>
</protein>
<organism evidence="2 3">
    <name type="scientific">Undibacterium fentianense</name>
    <dbReference type="NCBI Taxonomy" id="2828728"/>
    <lineage>
        <taxon>Bacteria</taxon>
        <taxon>Pseudomonadati</taxon>
        <taxon>Pseudomonadota</taxon>
        <taxon>Betaproteobacteria</taxon>
        <taxon>Burkholderiales</taxon>
        <taxon>Oxalobacteraceae</taxon>
        <taxon>Undibacterium</taxon>
    </lineage>
</organism>
<keyword evidence="3" id="KW-1185">Reference proteome</keyword>
<dbReference type="EMBL" id="JAGSPJ010000003">
    <property type="protein sequence ID" value="MBR7800065.1"/>
    <property type="molecule type" value="Genomic_DNA"/>
</dbReference>
<proteinExistence type="predicted"/>
<evidence type="ECO:0000313" key="3">
    <source>
        <dbReference type="Proteomes" id="UP000678545"/>
    </source>
</evidence>
<evidence type="ECO:0000313" key="2">
    <source>
        <dbReference type="EMBL" id="MBR7800065.1"/>
    </source>
</evidence>
<reference evidence="2" key="1">
    <citation type="submission" date="2021-04" db="EMBL/GenBank/DDBJ databases">
        <title>novel species isolated from subtropical streams in China.</title>
        <authorList>
            <person name="Lu H."/>
        </authorList>
    </citation>
    <scope>NUCLEOTIDE SEQUENCE</scope>
    <source>
        <strain evidence="2">FT137W</strain>
    </source>
</reference>
<feature type="transmembrane region" description="Helical" evidence="1">
    <location>
        <begin position="20"/>
        <end position="42"/>
    </location>
</feature>
<dbReference type="RefSeq" id="WP_212675204.1">
    <property type="nucleotide sequence ID" value="NZ_JAGSPJ010000003.1"/>
</dbReference>
<name>A0A941E0A7_9BURK</name>
<keyword evidence="1" id="KW-0812">Transmembrane</keyword>
<gene>
    <name evidence="2" type="ORF">KDM90_08650</name>
</gene>
<dbReference type="AlphaFoldDB" id="A0A941E0A7"/>